<feature type="region of interest" description="Disordered" evidence="2">
    <location>
        <begin position="390"/>
        <end position="584"/>
    </location>
</feature>
<dbReference type="Gene3D" id="1.20.1270.60">
    <property type="entry name" value="Arfaptin homology (AH) domain/BAR domain"/>
    <property type="match status" value="1"/>
</dbReference>
<sequence>MVHRSTDSRLLANLISHEKDYSKHLQTLLDTSHASFNSLTAYASASPPPASQIILAVASSLYNADEALRMYAIAVEQWRQCLVDLKDLEDDIGNIIRDREILVTRLLKASKSSKPSSNRDSVSMPPPLSQAYQSSSTLSLKSSEDHPSTTYGSSPSFFSGATNVNKKLQSAQAELQACEAHLALKEKELEVKRTTAVREGLRVRFRALADCGWRWTQVGKEVQVFLGDDQDAIRSMSSSPLPAFSRPTSQVINSPDNANKPLPLPEIHTPVPIRAVVASPQLQGTDRSSELSSIAPSQSASQVNAPVASPPPSSPHIYTNLEVHSLPSTATTQSFNLNVPPAHAIEETTMPTSTPREAPPQRAMSPSGSASGSTGPSSYAAKRHVLTHRITEEDLGVSDGTLGNTNSGSTTILASNNKSQPPVPVDDGGSSDDEPSGLPANIKVVENPRFHRSGSTSVLGVPPSPKKEKNGLFGSIRGLFTRHGKDASTGSISGGGEDDESTGSAEPRGRRQRKPLFGRKNNRWDTRTDGNVKRLASANHSDEDIARSPLKAAFPRHESLDIPDRNPLGSSPSRTRVMSDVGTVTPTATRRLRKKSVKGKAVDDQEVMDRTGMDTIKQRRRRSASFDADILQYGNARAKEGEEDNNIVDLDIREERLSRAEEWVGRQKQHLQDQQVDEVKPQAESGSSVPGPSTQPQTSGETKKGTVRRKKSTKKSVSKTQSPSRPESPSSPTINDVYLVSVADGGATLSRNSSLSAASAPPAPGSRARKSPLTPSSASVSALPTHAPTTSAKKHQKAGSVDDSVVLKGQINVTGTTATTTKAQRRASSPHVFPQNSLTVGEGSTSLMSIVEDVAKANREAWNSSGGVKKSIGGTVKPVGLLDLETVKAPKSVTAKELEAMNLDAEAGKPKPKHPQANGRSSLHLALEIPKAPASLFDKHHEPMPEPSHPPKSIPPSSPAPVQPTPISPTTAPVIPQPRRPAQSPLKSALKNPSRTPSPMPPLPPPVEEKPMVKLPWNDRQTPSPPLHSSAIPNGNAQRPIDRVTSPVPQEPDSDESGSDAASISSYETGHEVLWRDEPASVTRTDTPPPPPPEKYDNPLSSSHAGPSGLRSSPNGLVSSERQGPSSDLSASTASTIVNQNLAQAQAQAQSQSGTSTPDSGPQPRRRKSVRVSLQPTFSPTPPAIEDDEPPSWETSWDSTADGKTGANDSRDIWDDSSSEDIEYSRARSLLSKLSRKDKKG</sequence>
<gene>
    <name evidence="3" type="ORF">VNI00_006141</name>
</gene>
<feature type="compositionally biased region" description="Basic and acidic residues" evidence="2">
    <location>
        <begin position="555"/>
        <end position="564"/>
    </location>
</feature>
<feature type="compositionally biased region" description="Low complexity" evidence="2">
    <location>
        <begin position="112"/>
        <end position="123"/>
    </location>
</feature>
<feature type="compositionally biased region" description="Basic and acidic residues" evidence="2">
    <location>
        <begin position="522"/>
        <end position="532"/>
    </location>
</feature>
<dbReference type="InterPro" id="IPR028245">
    <property type="entry name" value="PIL1/LSP1"/>
</dbReference>
<feature type="compositionally biased region" description="Polar residues" evidence="2">
    <location>
        <begin position="568"/>
        <end position="584"/>
    </location>
</feature>
<accession>A0AAW0D5J8</accession>
<feature type="compositionally biased region" description="Basic residues" evidence="2">
    <location>
        <begin position="510"/>
        <end position="521"/>
    </location>
</feature>
<feature type="compositionally biased region" description="Low complexity" evidence="2">
    <location>
        <begin position="750"/>
        <end position="760"/>
    </location>
</feature>
<dbReference type="AlphaFoldDB" id="A0AAW0D5J8"/>
<feature type="coiled-coil region" evidence="1">
    <location>
        <begin position="161"/>
        <end position="188"/>
    </location>
</feature>
<name>A0AAW0D5J8_9AGAR</name>
<dbReference type="GO" id="GO:0005886">
    <property type="term" value="C:plasma membrane"/>
    <property type="evidence" value="ECO:0007669"/>
    <property type="project" value="TreeGrafter"/>
</dbReference>
<feature type="compositionally biased region" description="Low complexity" evidence="2">
    <location>
        <begin position="365"/>
        <end position="378"/>
    </location>
</feature>
<feature type="compositionally biased region" description="Low complexity" evidence="2">
    <location>
        <begin position="1143"/>
        <end position="1153"/>
    </location>
</feature>
<organism evidence="3 4">
    <name type="scientific">Paramarasmius palmivorus</name>
    <dbReference type="NCBI Taxonomy" id="297713"/>
    <lineage>
        <taxon>Eukaryota</taxon>
        <taxon>Fungi</taxon>
        <taxon>Dikarya</taxon>
        <taxon>Basidiomycota</taxon>
        <taxon>Agaricomycotina</taxon>
        <taxon>Agaricomycetes</taxon>
        <taxon>Agaricomycetidae</taxon>
        <taxon>Agaricales</taxon>
        <taxon>Marasmiineae</taxon>
        <taxon>Marasmiaceae</taxon>
        <taxon>Paramarasmius</taxon>
    </lineage>
</organism>
<keyword evidence="4" id="KW-1185">Reference proteome</keyword>
<dbReference type="GO" id="GO:0006897">
    <property type="term" value="P:endocytosis"/>
    <property type="evidence" value="ECO:0007669"/>
    <property type="project" value="TreeGrafter"/>
</dbReference>
<keyword evidence="1" id="KW-0175">Coiled coil</keyword>
<feature type="compositionally biased region" description="Polar residues" evidence="2">
    <location>
        <begin position="1099"/>
        <end position="1142"/>
    </location>
</feature>
<dbReference type="EMBL" id="JAYKXP010000018">
    <property type="protein sequence ID" value="KAK7047813.1"/>
    <property type="molecule type" value="Genomic_DNA"/>
</dbReference>
<feature type="region of interest" description="Disordered" evidence="2">
    <location>
        <begin position="608"/>
        <end position="627"/>
    </location>
</feature>
<feature type="region of interest" description="Disordered" evidence="2">
    <location>
        <begin position="749"/>
        <end position="801"/>
    </location>
</feature>
<proteinExistence type="predicted"/>
<dbReference type="GO" id="GO:0070941">
    <property type="term" value="P:eisosome assembly"/>
    <property type="evidence" value="ECO:0007669"/>
    <property type="project" value="TreeGrafter"/>
</dbReference>
<feature type="compositionally biased region" description="Pro residues" evidence="2">
    <location>
        <begin position="996"/>
        <end position="1006"/>
    </location>
</feature>
<feature type="region of interest" description="Disordered" evidence="2">
    <location>
        <begin position="900"/>
        <end position="1241"/>
    </location>
</feature>
<dbReference type="PANTHER" id="PTHR31962:SF1">
    <property type="entry name" value="SPHINGOLIPID LONG CHAIN BASE-RESPONSIVE PROTEIN PIL1"/>
    <property type="match status" value="1"/>
</dbReference>
<protein>
    <submittedName>
        <fullName evidence="3">Uncharacterized protein</fullName>
    </submittedName>
</protein>
<dbReference type="Proteomes" id="UP001383192">
    <property type="component" value="Unassembled WGS sequence"/>
</dbReference>
<feature type="compositionally biased region" description="Basic and acidic residues" evidence="2">
    <location>
        <begin position="1069"/>
        <end position="1079"/>
    </location>
</feature>
<evidence type="ECO:0000313" key="3">
    <source>
        <dbReference type="EMBL" id="KAK7047813.1"/>
    </source>
</evidence>
<feature type="compositionally biased region" description="Low complexity" evidence="2">
    <location>
        <begin position="297"/>
        <end position="307"/>
    </location>
</feature>
<feature type="region of interest" description="Disordered" evidence="2">
    <location>
        <begin position="350"/>
        <end position="378"/>
    </location>
</feature>
<feature type="compositionally biased region" description="Low complexity" evidence="2">
    <location>
        <begin position="400"/>
        <end position="411"/>
    </location>
</feature>
<feature type="compositionally biased region" description="Low complexity" evidence="2">
    <location>
        <begin position="718"/>
        <end position="732"/>
    </location>
</feature>
<dbReference type="GO" id="GO:0008289">
    <property type="term" value="F:lipid binding"/>
    <property type="evidence" value="ECO:0007669"/>
    <property type="project" value="TreeGrafter"/>
</dbReference>
<evidence type="ECO:0000313" key="4">
    <source>
        <dbReference type="Proteomes" id="UP001383192"/>
    </source>
</evidence>
<feature type="compositionally biased region" description="Polar residues" evidence="2">
    <location>
        <begin position="282"/>
        <end position="296"/>
    </location>
</feature>
<feature type="compositionally biased region" description="Pro residues" evidence="2">
    <location>
        <begin position="945"/>
        <end position="967"/>
    </location>
</feature>
<evidence type="ECO:0000256" key="2">
    <source>
        <dbReference type="SAM" id="MobiDB-lite"/>
    </source>
</evidence>
<dbReference type="PANTHER" id="PTHR31962">
    <property type="entry name" value="SPHINGOLIPID LONG CHAIN BASE-RESPONSIVE PROTEIN PIL1"/>
    <property type="match status" value="1"/>
</dbReference>
<comment type="caution">
    <text evidence="3">The sequence shown here is derived from an EMBL/GenBank/DDBJ whole genome shotgun (WGS) entry which is preliminary data.</text>
</comment>
<feature type="compositionally biased region" description="Polar residues" evidence="2">
    <location>
        <begin position="773"/>
        <end position="791"/>
    </location>
</feature>
<feature type="compositionally biased region" description="Polar residues" evidence="2">
    <location>
        <begin position="684"/>
        <end position="700"/>
    </location>
</feature>
<dbReference type="GO" id="GO:0036286">
    <property type="term" value="C:eisosome filament"/>
    <property type="evidence" value="ECO:0007669"/>
    <property type="project" value="TreeGrafter"/>
</dbReference>
<evidence type="ECO:0000256" key="1">
    <source>
        <dbReference type="SAM" id="Coils"/>
    </source>
</evidence>
<feature type="region of interest" description="Disordered" evidence="2">
    <location>
        <begin position="282"/>
        <end position="319"/>
    </location>
</feature>
<dbReference type="InterPro" id="IPR027267">
    <property type="entry name" value="AH/BAR_dom_sf"/>
</dbReference>
<feature type="region of interest" description="Disordered" evidence="2">
    <location>
        <begin position="661"/>
        <end position="737"/>
    </location>
</feature>
<reference evidence="3 4" key="1">
    <citation type="submission" date="2024-01" db="EMBL/GenBank/DDBJ databases">
        <title>A draft genome for a cacao thread blight-causing isolate of Paramarasmius palmivorus.</title>
        <authorList>
            <person name="Baruah I.K."/>
            <person name="Bukari Y."/>
            <person name="Amoako-Attah I."/>
            <person name="Meinhardt L.W."/>
            <person name="Bailey B.A."/>
            <person name="Cohen S.P."/>
        </authorList>
    </citation>
    <scope>NUCLEOTIDE SEQUENCE [LARGE SCALE GENOMIC DNA]</scope>
    <source>
        <strain evidence="3 4">GH-12</strain>
    </source>
</reference>
<feature type="compositionally biased region" description="Basic residues" evidence="2">
    <location>
        <begin position="705"/>
        <end position="717"/>
    </location>
</feature>
<feature type="region of interest" description="Disordered" evidence="2">
    <location>
        <begin position="112"/>
        <end position="155"/>
    </location>
</feature>